<reference evidence="6 7" key="1">
    <citation type="submission" date="2019-03" db="EMBL/GenBank/DDBJ databases">
        <title>Deep-cultivation of Planctomycetes and their phenomic and genomic characterization uncovers novel biology.</title>
        <authorList>
            <person name="Wiegand S."/>
            <person name="Jogler M."/>
            <person name="Boedeker C."/>
            <person name="Pinto D."/>
            <person name="Vollmers J."/>
            <person name="Rivas-Marin E."/>
            <person name="Kohn T."/>
            <person name="Peeters S.H."/>
            <person name="Heuer A."/>
            <person name="Rast P."/>
            <person name="Oberbeckmann S."/>
            <person name="Bunk B."/>
            <person name="Jeske O."/>
            <person name="Meyerdierks A."/>
            <person name="Storesund J.E."/>
            <person name="Kallscheuer N."/>
            <person name="Luecker S."/>
            <person name="Lage O.M."/>
            <person name="Pohl T."/>
            <person name="Merkel B.J."/>
            <person name="Hornburger P."/>
            <person name="Mueller R.-W."/>
            <person name="Bruemmer F."/>
            <person name="Labrenz M."/>
            <person name="Spormann A.M."/>
            <person name="Op den Camp H."/>
            <person name="Overmann J."/>
            <person name="Amann R."/>
            <person name="Jetten M.S.M."/>
            <person name="Mascher T."/>
            <person name="Medema M.H."/>
            <person name="Devos D.P."/>
            <person name="Kaster A.-K."/>
            <person name="Ovreas L."/>
            <person name="Rohde M."/>
            <person name="Galperin M.Y."/>
            <person name="Jogler C."/>
        </authorList>
    </citation>
    <scope>NUCLEOTIDE SEQUENCE [LARGE SCALE GENOMIC DNA]</scope>
    <source>
        <strain evidence="6 7">V144</strain>
    </source>
</reference>
<evidence type="ECO:0000313" key="6">
    <source>
        <dbReference type="EMBL" id="QDT95924.1"/>
    </source>
</evidence>
<dbReference type="InterPro" id="IPR039425">
    <property type="entry name" value="RNA_pol_sigma-70-like"/>
</dbReference>
<dbReference type="Proteomes" id="UP000318704">
    <property type="component" value="Chromosome"/>
</dbReference>
<feature type="domain" description="RNA polymerase sigma-70 region 2" evidence="5">
    <location>
        <begin position="34"/>
        <end position="93"/>
    </location>
</feature>
<evidence type="ECO:0000313" key="7">
    <source>
        <dbReference type="Proteomes" id="UP000318704"/>
    </source>
</evidence>
<proteinExistence type="inferred from homology"/>
<comment type="similarity">
    <text evidence="1">Belongs to the sigma-70 factor family. ECF subfamily.</text>
</comment>
<accession>A0A517VSD0</accession>
<dbReference type="RefSeq" id="WP_197998793.1">
    <property type="nucleotide sequence ID" value="NZ_CP037920.1"/>
</dbReference>
<dbReference type="InterPro" id="IPR007627">
    <property type="entry name" value="RNA_pol_sigma70_r2"/>
</dbReference>
<dbReference type="NCBIfam" id="TIGR02937">
    <property type="entry name" value="sigma70-ECF"/>
    <property type="match status" value="1"/>
</dbReference>
<dbReference type="InterPro" id="IPR014284">
    <property type="entry name" value="RNA_pol_sigma-70_dom"/>
</dbReference>
<dbReference type="SUPFAM" id="SSF88946">
    <property type="entry name" value="Sigma2 domain of RNA polymerase sigma factors"/>
    <property type="match status" value="1"/>
</dbReference>
<dbReference type="Pfam" id="PF04542">
    <property type="entry name" value="Sigma70_r2"/>
    <property type="match status" value="1"/>
</dbReference>
<dbReference type="InterPro" id="IPR013325">
    <property type="entry name" value="RNA_pol_sigma_r2"/>
</dbReference>
<dbReference type="Gene3D" id="1.10.1740.10">
    <property type="match status" value="1"/>
</dbReference>
<dbReference type="InterPro" id="IPR036388">
    <property type="entry name" value="WH-like_DNA-bd_sf"/>
</dbReference>
<dbReference type="AlphaFoldDB" id="A0A517VSD0"/>
<gene>
    <name evidence="6" type="ORF">V144x_13730</name>
</gene>
<evidence type="ECO:0000256" key="2">
    <source>
        <dbReference type="ARBA" id="ARBA00023015"/>
    </source>
</evidence>
<dbReference type="PANTHER" id="PTHR43133">
    <property type="entry name" value="RNA POLYMERASE ECF-TYPE SIGMA FACTO"/>
    <property type="match status" value="1"/>
</dbReference>
<sequence>MIFNREDSHWISRLQEQSPERETAVAELRNLLVRGLTGFLKHRPGGLLIVEDAAQEATLKVIDSFDQFEGRSRFTTWAMTVATRIAISSFRRKHFQDVSLEGVSADQCLKIQVAVDEHCSVEEEHDRKLILQKLGQLIDTQLSDRQKIAVRALLDGLPVEEIAIRTESNRNAVYKLIHDARMKLREGFEQAGIFADDLQIFLN</sequence>
<organism evidence="6 7">
    <name type="scientific">Gimesia aquarii</name>
    <dbReference type="NCBI Taxonomy" id="2527964"/>
    <lineage>
        <taxon>Bacteria</taxon>
        <taxon>Pseudomonadati</taxon>
        <taxon>Planctomycetota</taxon>
        <taxon>Planctomycetia</taxon>
        <taxon>Planctomycetales</taxon>
        <taxon>Planctomycetaceae</taxon>
        <taxon>Gimesia</taxon>
    </lineage>
</organism>
<keyword evidence="4" id="KW-0804">Transcription</keyword>
<dbReference type="GO" id="GO:0006352">
    <property type="term" value="P:DNA-templated transcription initiation"/>
    <property type="evidence" value="ECO:0007669"/>
    <property type="project" value="InterPro"/>
</dbReference>
<protein>
    <submittedName>
        <fullName evidence="6">RNA polymerase sigma factor</fullName>
    </submittedName>
</protein>
<name>A0A517VSD0_9PLAN</name>
<dbReference type="KEGG" id="gaw:V144x_13730"/>
<dbReference type="PANTHER" id="PTHR43133:SF63">
    <property type="entry name" value="RNA POLYMERASE SIGMA FACTOR FECI-RELATED"/>
    <property type="match status" value="1"/>
</dbReference>
<keyword evidence="3" id="KW-0731">Sigma factor</keyword>
<keyword evidence="2" id="KW-0805">Transcription regulation</keyword>
<dbReference type="GO" id="GO:0016987">
    <property type="term" value="F:sigma factor activity"/>
    <property type="evidence" value="ECO:0007669"/>
    <property type="project" value="UniProtKB-KW"/>
</dbReference>
<dbReference type="SUPFAM" id="SSF88659">
    <property type="entry name" value="Sigma3 and sigma4 domains of RNA polymerase sigma factors"/>
    <property type="match status" value="1"/>
</dbReference>
<evidence type="ECO:0000256" key="1">
    <source>
        <dbReference type="ARBA" id="ARBA00010641"/>
    </source>
</evidence>
<dbReference type="InterPro" id="IPR013324">
    <property type="entry name" value="RNA_pol_sigma_r3/r4-like"/>
</dbReference>
<dbReference type="Gene3D" id="1.10.10.10">
    <property type="entry name" value="Winged helix-like DNA-binding domain superfamily/Winged helix DNA-binding domain"/>
    <property type="match status" value="1"/>
</dbReference>
<evidence type="ECO:0000259" key="5">
    <source>
        <dbReference type="Pfam" id="PF04542"/>
    </source>
</evidence>
<evidence type="ECO:0000256" key="3">
    <source>
        <dbReference type="ARBA" id="ARBA00023082"/>
    </source>
</evidence>
<dbReference type="EMBL" id="CP037920">
    <property type="protein sequence ID" value="QDT95924.1"/>
    <property type="molecule type" value="Genomic_DNA"/>
</dbReference>
<evidence type="ECO:0000256" key="4">
    <source>
        <dbReference type="ARBA" id="ARBA00023163"/>
    </source>
</evidence>